<feature type="repeat" description="ANK" evidence="3">
    <location>
        <begin position="340"/>
        <end position="365"/>
    </location>
</feature>
<dbReference type="InterPro" id="IPR036770">
    <property type="entry name" value="Ankyrin_rpt-contain_sf"/>
</dbReference>
<dbReference type="SUPFAM" id="SSF48403">
    <property type="entry name" value="Ankyrin repeat"/>
    <property type="match status" value="1"/>
</dbReference>
<dbReference type="PANTHER" id="PTHR24201">
    <property type="entry name" value="ANK_REP_REGION DOMAIN-CONTAINING PROTEIN"/>
    <property type="match status" value="1"/>
</dbReference>
<dbReference type="AlphaFoldDB" id="D4DEU0"/>
<dbReference type="PROSITE" id="PS50088">
    <property type="entry name" value="ANK_REPEAT"/>
    <property type="match status" value="3"/>
</dbReference>
<dbReference type="Gene3D" id="1.25.40.20">
    <property type="entry name" value="Ankyrin repeat-containing domain"/>
    <property type="match status" value="1"/>
</dbReference>
<evidence type="ECO:0000313" key="6">
    <source>
        <dbReference type="Proteomes" id="UP000008383"/>
    </source>
</evidence>
<dbReference type="Proteomes" id="UP000008383">
    <property type="component" value="Unassembled WGS sequence"/>
</dbReference>
<dbReference type="GeneID" id="9582782"/>
<feature type="repeat" description="ANK" evidence="3">
    <location>
        <begin position="307"/>
        <end position="339"/>
    </location>
</feature>
<feature type="compositionally biased region" description="Basic and acidic residues" evidence="4">
    <location>
        <begin position="9"/>
        <end position="20"/>
    </location>
</feature>
<dbReference type="RefSeq" id="XP_003020241.1">
    <property type="nucleotide sequence ID" value="XM_003020195.1"/>
</dbReference>
<dbReference type="GO" id="GO:0005634">
    <property type="term" value="C:nucleus"/>
    <property type="evidence" value="ECO:0007669"/>
    <property type="project" value="TreeGrafter"/>
</dbReference>
<evidence type="ECO:0000256" key="1">
    <source>
        <dbReference type="ARBA" id="ARBA00022737"/>
    </source>
</evidence>
<sequence length="365" mass="39342">MSPTSSDALVERRRQQNRDAQRKRRKLFSFCPIQSIRQLIHEISISQSSHGIANLVGYVGNALKAQIVELQARNLELQAFKESAVSIAANQQTLLGSRTMLTSDVSCSLGGSFNNPCHTSSDGQNEGSDTASAVILRPDYPKLDDTFIQGISENLQPNAQMMSRSQPGSIQGYYHDAEDTSTQIAISTPASDPGFGSGGTPLPAAAYTDVTTSPSPGKYDLSLHFGDTSLHDTLDLASFRQQSPSEAGSRAGITETISRQLSGPSGLRPCFRDKKQNAMAIAVANRQTAVVRLLLRHGVDINARDERGRTVLHDTAEANDTEMMQLLLDYNADSNIVDKSGMIPIEIAASLGNIEAVEVLLKANP</sequence>
<keyword evidence="1" id="KW-0677">Repeat</keyword>
<dbReference type="Pfam" id="PF12796">
    <property type="entry name" value="Ank_2"/>
    <property type="match status" value="1"/>
</dbReference>
<keyword evidence="6" id="KW-1185">Reference proteome</keyword>
<protein>
    <submittedName>
        <fullName evidence="5">Ankyrin repeat protein</fullName>
    </submittedName>
</protein>
<name>D4DEU0_TRIVH</name>
<dbReference type="InterPro" id="IPR002110">
    <property type="entry name" value="Ankyrin_rpt"/>
</dbReference>
<proteinExistence type="predicted"/>
<dbReference type="HOGENOM" id="CLU_055494_0_0_1"/>
<dbReference type="SMART" id="SM00248">
    <property type="entry name" value="ANK"/>
    <property type="match status" value="3"/>
</dbReference>
<dbReference type="EMBL" id="ACYE01000311">
    <property type="protein sequence ID" value="EFE39623.1"/>
    <property type="molecule type" value="Genomic_DNA"/>
</dbReference>
<dbReference type="InterPro" id="IPR050776">
    <property type="entry name" value="Ank_Repeat/CDKN_Inhibitor"/>
</dbReference>
<organism evidence="5 6">
    <name type="scientific">Trichophyton verrucosum (strain HKI 0517)</name>
    <dbReference type="NCBI Taxonomy" id="663202"/>
    <lineage>
        <taxon>Eukaryota</taxon>
        <taxon>Fungi</taxon>
        <taxon>Dikarya</taxon>
        <taxon>Ascomycota</taxon>
        <taxon>Pezizomycotina</taxon>
        <taxon>Eurotiomycetes</taxon>
        <taxon>Eurotiomycetidae</taxon>
        <taxon>Onygenales</taxon>
        <taxon>Arthrodermataceae</taxon>
        <taxon>Trichophyton</taxon>
    </lineage>
</organism>
<reference evidence="6" key="1">
    <citation type="journal article" date="2011" name="Genome Biol.">
        <title>Comparative and functional genomics provide insights into the pathogenicity of dermatophytic fungi.</title>
        <authorList>
            <person name="Burmester A."/>
            <person name="Shelest E."/>
            <person name="Gloeckner G."/>
            <person name="Heddergott C."/>
            <person name="Schindler S."/>
            <person name="Staib P."/>
            <person name="Heidel A."/>
            <person name="Felder M."/>
            <person name="Petzold A."/>
            <person name="Szafranski K."/>
            <person name="Feuermann M."/>
            <person name="Pedruzzi I."/>
            <person name="Priebe S."/>
            <person name="Groth M."/>
            <person name="Winkler R."/>
            <person name="Li W."/>
            <person name="Kniemeyer O."/>
            <person name="Schroeckh V."/>
            <person name="Hertweck C."/>
            <person name="Hube B."/>
            <person name="White T.C."/>
            <person name="Platzer M."/>
            <person name="Guthke R."/>
            <person name="Heitman J."/>
            <person name="Woestemeyer J."/>
            <person name="Zipfel P.F."/>
            <person name="Monod M."/>
            <person name="Brakhage A.A."/>
        </authorList>
    </citation>
    <scope>NUCLEOTIDE SEQUENCE [LARGE SCALE GENOMIC DNA]</scope>
    <source>
        <strain evidence="6">HKI 0517</strain>
    </source>
</reference>
<dbReference type="PANTHER" id="PTHR24201:SF14">
    <property type="entry name" value="CYCLIN-DEPENDENT KINASE 4 INHIBITOR C-LIKE"/>
    <property type="match status" value="1"/>
</dbReference>
<evidence type="ECO:0000256" key="3">
    <source>
        <dbReference type="PROSITE-ProRule" id="PRU00023"/>
    </source>
</evidence>
<feature type="repeat" description="ANK" evidence="3">
    <location>
        <begin position="274"/>
        <end position="306"/>
    </location>
</feature>
<dbReference type="OrthoDB" id="341259at2759"/>
<dbReference type="KEGG" id="tve:TRV_05680"/>
<comment type="caution">
    <text evidence="5">The sequence shown here is derived from an EMBL/GenBank/DDBJ whole genome shotgun (WGS) entry which is preliminary data.</text>
</comment>
<evidence type="ECO:0000313" key="5">
    <source>
        <dbReference type="EMBL" id="EFE39623.1"/>
    </source>
</evidence>
<dbReference type="PROSITE" id="PS50297">
    <property type="entry name" value="ANK_REP_REGION"/>
    <property type="match status" value="3"/>
</dbReference>
<gene>
    <name evidence="5" type="ORF">TRV_05680</name>
</gene>
<dbReference type="CDD" id="cd14686">
    <property type="entry name" value="bZIP"/>
    <property type="match status" value="1"/>
</dbReference>
<accession>D4DEU0</accession>
<feature type="region of interest" description="Disordered" evidence="4">
    <location>
        <begin position="1"/>
        <end position="23"/>
    </location>
</feature>
<evidence type="ECO:0000256" key="4">
    <source>
        <dbReference type="SAM" id="MobiDB-lite"/>
    </source>
</evidence>
<evidence type="ECO:0000256" key="2">
    <source>
        <dbReference type="ARBA" id="ARBA00023043"/>
    </source>
</evidence>
<keyword evidence="2 3" id="KW-0040">ANK repeat</keyword>